<evidence type="ECO:0000256" key="5">
    <source>
        <dbReference type="ARBA" id="ARBA00022723"/>
    </source>
</evidence>
<dbReference type="InterPro" id="IPR055128">
    <property type="entry name" value="HypF_C_2"/>
</dbReference>
<keyword evidence="15" id="KW-1185">Reference proteome</keyword>
<evidence type="ECO:0000256" key="11">
    <source>
        <dbReference type="PROSITE-ProRule" id="PRU00520"/>
    </source>
</evidence>
<comment type="pathway">
    <text evidence="1">Protein modification; [NiFe] hydrogenase maturation.</text>
</comment>
<dbReference type="RefSeq" id="WP_227017740.1">
    <property type="nucleotide sequence ID" value="NZ_JAGSND010000003.1"/>
</dbReference>
<dbReference type="GO" id="GO:0016743">
    <property type="term" value="F:carboxyl- or carbamoyltransferase activity"/>
    <property type="evidence" value="ECO:0007669"/>
    <property type="project" value="UniProtKB-UniRule"/>
</dbReference>
<evidence type="ECO:0000259" key="12">
    <source>
        <dbReference type="PROSITE" id="PS51160"/>
    </source>
</evidence>
<dbReference type="GO" id="GO:0003998">
    <property type="term" value="F:acylphosphatase activity"/>
    <property type="evidence" value="ECO:0007669"/>
    <property type="project" value="UniProtKB-EC"/>
</dbReference>
<dbReference type="SUPFAM" id="SSF55821">
    <property type="entry name" value="YrdC/RibB"/>
    <property type="match status" value="1"/>
</dbReference>
<dbReference type="InterPro" id="IPR017945">
    <property type="entry name" value="DHBP_synth_RibB-like_a/b_dom"/>
</dbReference>
<dbReference type="Pfam" id="PF00708">
    <property type="entry name" value="Acylphosphatase"/>
    <property type="match status" value="1"/>
</dbReference>
<sequence length="820" mass="91797">MKETKTVKIKIWGIVQGVGFRPFVAKLADRFGMKGEVLNIGGLVDIVLSDTPDRIEAFLEALKKEKPVPAEIVHINILELPYRDFESFVILDSDEGDDEAAMIPADLSICPDCLAELQEERNPRFQHPFISCMVCGPRYTIIDKIPYDRENTSMMDFPMCEFCYGEYTNRHDRRYHAQTISCHECGPMLEYRLSGDYPTESSSLKVSRQEAAAIGLIGWKGSGTDAQKNAEPLAWAMNLILNGSIIALKGVGGYYFVCSPFREDAVKMLRNLKIREEKPFAVMFQNIEEIKNHCSMSEEEERLLLSSAKPIVLLERKQERKENGKAPGSGTAAQWADTDKSICEEVYRSSRFIGAFLPSMGLQHMLLELCGPLIMTSANLSDMPIIKDEEEMFALMASNPNLAGVFYNERKIRIRLDDSVARIIDGQPQMIRRSKGYAPVPLYIANKLSKHKMIFAAGGQLKSSFALSKGPFSYVSQYFGDLDSKEACDLYQENLDRMKELFRIRPNLAVCDLHPLYFTTKFTEEYASRHNIPILKVQHHHAHVASVMAEHHLKGTVIGISFDGTGYGTDGNVWGGEFLLCEGAGFDRLGHLDYVRMVGGDTSMKEGFKSSMCYLYHHIQRGELQWEDLPQVWQEDPRWPMVKGALEHGINTIESSSMGRLFDAVAALSGIQQVNRYEGECAIMLENEAASALQRGLEPVPMSFAIGEAGPGGIDSAPIFRSIVKALREGIDKGRIALGFHDAVAEMIRMKCIGIRKEKGTNEAALTGGVFQNKILMEKTLHLLRKEGFQVYYNISVGPNDGGICVGQNYIGMHYMENKA</sequence>
<dbReference type="PANTHER" id="PTHR42959">
    <property type="entry name" value="CARBAMOYLTRANSFERASE"/>
    <property type="match status" value="1"/>
</dbReference>
<evidence type="ECO:0000256" key="7">
    <source>
        <dbReference type="ARBA" id="ARBA00022833"/>
    </source>
</evidence>
<evidence type="ECO:0000313" key="15">
    <source>
        <dbReference type="Proteomes" id="UP000675664"/>
    </source>
</evidence>
<dbReference type="Pfam" id="PF22521">
    <property type="entry name" value="HypF_C_2"/>
    <property type="match status" value="1"/>
</dbReference>
<keyword evidence="4" id="KW-0436">Ligase</keyword>
<dbReference type="PANTHER" id="PTHR42959:SF1">
    <property type="entry name" value="CARBAMOYLTRANSFERASE HYPF"/>
    <property type="match status" value="1"/>
</dbReference>
<dbReference type="EC" id="6.2.-.-" evidence="10"/>
<evidence type="ECO:0000256" key="4">
    <source>
        <dbReference type="ARBA" id="ARBA00022598"/>
    </source>
</evidence>
<dbReference type="Pfam" id="PF01300">
    <property type="entry name" value="Sua5_yciO_yrdC"/>
    <property type="match status" value="1"/>
</dbReference>
<dbReference type="GO" id="GO:0003725">
    <property type="term" value="F:double-stranded RNA binding"/>
    <property type="evidence" value="ECO:0007669"/>
    <property type="project" value="InterPro"/>
</dbReference>
<comment type="similarity">
    <text evidence="2">Belongs to the acylphosphatase family.</text>
</comment>
<dbReference type="Gene3D" id="3.30.420.40">
    <property type="match status" value="1"/>
</dbReference>
<organism evidence="14 15">
    <name type="scientific">Sinanaerobacter chloroacetimidivorans</name>
    <dbReference type="NCBI Taxonomy" id="2818044"/>
    <lineage>
        <taxon>Bacteria</taxon>
        <taxon>Bacillati</taxon>
        <taxon>Bacillota</taxon>
        <taxon>Clostridia</taxon>
        <taxon>Peptostreptococcales</taxon>
        <taxon>Anaerovoracaceae</taxon>
        <taxon>Sinanaerobacter</taxon>
    </lineage>
</organism>
<dbReference type="GO" id="GO:0051604">
    <property type="term" value="P:protein maturation"/>
    <property type="evidence" value="ECO:0007669"/>
    <property type="project" value="TreeGrafter"/>
</dbReference>
<evidence type="ECO:0000256" key="10">
    <source>
        <dbReference type="PIRNR" id="PIRNR006256"/>
    </source>
</evidence>
<dbReference type="InterPro" id="IPR041440">
    <property type="entry name" value="HypF_C"/>
</dbReference>
<feature type="domain" description="Acylphosphatase-like" evidence="12">
    <location>
        <begin position="6"/>
        <end position="92"/>
    </location>
</feature>
<dbReference type="Proteomes" id="UP000675664">
    <property type="component" value="Unassembled WGS sequence"/>
</dbReference>
<gene>
    <name evidence="14" type="ORF">KCX82_07000</name>
</gene>
<dbReference type="SUPFAM" id="SSF54975">
    <property type="entry name" value="Acylphosphatase/BLUF domain-like"/>
    <property type="match status" value="1"/>
</dbReference>
<dbReference type="PROSITE" id="PS51163">
    <property type="entry name" value="YRDC"/>
    <property type="match status" value="1"/>
</dbReference>
<comment type="catalytic activity">
    <reaction evidence="8 11">
        <text>an acyl phosphate + H2O = a carboxylate + phosphate + H(+)</text>
        <dbReference type="Rhea" id="RHEA:14965"/>
        <dbReference type="ChEBI" id="CHEBI:15377"/>
        <dbReference type="ChEBI" id="CHEBI:15378"/>
        <dbReference type="ChEBI" id="CHEBI:29067"/>
        <dbReference type="ChEBI" id="CHEBI:43474"/>
        <dbReference type="ChEBI" id="CHEBI:59918"/>
        <dbReference type="EC" id="3.6.1.7"/>
    </reaction>
</comment>
<keyword evidence="7" id="KW-0862">Zinc</keyword>
<dbReference type="PIRSF" id="PIRSF006256">
    <property type="entry name" value="CMPcnvr_hdrg_mat"/>
    <property type="match status" value="1"/>
</dbReference>
<dbReference type="InterPro" id="IPR001792">
    <property type="entry name" value="Acylphosphatase-like_dom"/>
</dbReference>
<proteinExistence type="inferred from homology"/>
<dbReference type="InterPro" id="IPR011125">
    <property type="entry name" value="Znf_HypF"/>
</dbReference>
<keyword evidence="5" id="KW-0479">Metal-binding</keyword>
<evidence type="ECO:0000256" key="2">
    <source>
        <dbReference type="ARBA" id="ARBA00005614"/>
    </source>
</evidence>
<dbReference type="InterPro" id="IPR006070">
    <property type="entry name" value="Sua5-like_dom"/>
</dbReference>
<dbReference type="PROSITE" id="PS00150">
    <property type="entry name" value="ACYLPHOSPHATASE_1"/>
    <property type="match status" value="1"/>
</dbReference>
<dbReference type="Pfam" id="PF17788">
    <property type="entry name" value="HypF_C"/>
    <property type="match status" value="1"/>
</dbReference>
<dbReference type="InterPro" id="IPR043129">
    <property type="entry name" value="ATPase_NBD"/>
</dbReference>
<dbReference type="Pfam" id="PF07503">
    <property type="entry name" value="zf-HYPF"/>
    <property type="match status" value="2"/>
</dbReference>
<dbReference type="PROSITE" id="PS51160">
    <property type="entry name" value="ACYLPHOSPHATASE_3"/>
    <property type="match status" value="1"/>
</dbReference>
<dbReference type="AlphaFoldDB" id="A0A8J7VYT6"/>
<keyword evidence="6" id="KW-0863">Zinc-finger</keyword>
<comment type="catalytic activity">
    <reaction evidence="9">
        <text>C-terminal L-cysteinyl-[HypE protein] + carbamoyl phosphate + ATP + H2O = C-terminal S-carboxamide-L-cysteinyl-[HypE protein] + AMP + phosphate + diphosphate + H(+)</text>
        <dbReference type="Rhea" id="RHEA:55636"/>
        <dbReference type="Rhea" id="RHEA-COMP:14247"/>
        <dbReference type="Rhea" id="RHEA-COMP:14392"/>
        <dbReference type="ChEBI" id="CHEBI:15377"/>
        <dbReference type="ChEBI" id="CHEBI:15378"/>
        <dbReference type="ChEBI" id="CHEBI:30616"/>
        <dbReference type="ChEBI" id="CHEBI:33019"/>
        <dbReference type="ChEBI" id="CHEBI:43474"/>
        <dbReference type="ChEBI" id="CHEBI:58228"/>
        <dbReference type="ChEBI" id="CHEBI:76913"/>
        <dbReference type="ChEBI" id="CHEBI:139126"/>
        <dbReference type="ChEBI" id="CHEBI:456215"/>
    </reaction>
</comment>
<evidence type="ECO:0000256" key="8">
    <source>
        <dbReference type="ARBA" id="ARBA00047645"/>
    </source>
</evidence>
<dbReference type="UniPathway" id="UPA00335"/>
<feature type="domain" description="YrdC-like" evidence="13">
    <location>
        <begin position="230"/>
        <end position="436"/>
    </location>
</feature>
<dbReference type="InterPro" id="IPR051060">
    <property type="entry name" value="Carbamoyltrans_HypF-like"/>
</dbReference>
<accession>A0A8J7VYT6</accession>
<name>A0A8J7VYT6_9FIRM</name>
<dbReference type="GO" id="GO:0008270">
    <property type="term" value="F:zinc ion binding"/>
    <property type="evidence" value="ECO:0007669"/>
    <property type="project" value="UniProtKB-KW"/>
</dbReference>
<evidence type="ECO:0000256" key="3">
    <source>
        <dbReference type="ARBA" id="ARBA00008097"/>
    </source>
</evidence>
<dbReference type="InterPro" id="IPR036046">
    <property type="entry name" value="Acylphosphatase-like_dom_sf"/>
</dbReference>
<dbReference type="Gene3D" id="3.90.870.50">
    <property type="match status" value="1"/>
</dbReference>
<evidence type="ECO:0000256" key="9">
    <source>
        <dbReference type="ARBA" id="ARBA00048220"/>
    </source>
</evidence>
<evidence type="ECO:0000259" key="13">
    <source>
        <dbReference type="PROSITE" id="PS51163"/>
    </source>
</evidence>
<dbReference type="Gene3D" id="3.30.110.120">
    <property type="match status" value="1"/>
</dbReference>
<evidence type="ECO:0000256" key="6">
    <source>
        <dbReference type="ARBA" id="ARBA00022771"/>
    </source>
</evidence>
<feature type="active site" evidence="11">
    <location>
        <position position="39"/>
    </location>
</feature>
<dbReference type="EMBL" id="JAGSND010000003">
    <property type="protein sequence ID" value="MBR0597612.1"/>
    <property type="molecule type" value="Genomic_DNA"/>
</dbReference>
<evidence type="ECO:0000256" key="1">
    <source>
        <dbReference type="ARBA" id="ARBA00004711"/>
    </source>
</evidence>
<evidence type="ECO:0000313" key="14">
    <source>
        <dbReference type="EMBL" id="MBR0597612.1"/>
    </source>
</evidence>
<keyword evidence="11" id="KW-0378">Hydrolase</keyword>
<reference evidence="14" key="2">
    <citation type="submission" date="2021-04" db="EMBL/GenBank/DDBJ databases">
        <authorList>
            <person name="Liu J."/>
        </authorList>
    </citation>
    <scope>NUCLEOTIDE SEQUENCE</scope>
    <source>
        <strain evidence="14">BAD-6</strain>
    </source>
</reference>
<reference evidence="14" key="1">
    <citation type="submission" date="2021-04" db="EMBL/GenBank/DDBJ databases">
        <title>Sinoanaerobacter chloroacetimidivorans sp. nov., an obligate anaerobic bacterium isolated from anaerobic sludge.</title>
        <authorList>
            <person name="Bao Y."/>
        </authorList>
    </citation>
    <scope>NUCLEOTIDE SEQUENCE</scope>
    <source>
        <strain evidence="14">BAD-6</strain>
    </source>
</reference>
<feature type="active site" evidence="11">
    <location>
        <position position="21"/>
    </location>
</feature>
<comment type="similarity">
    <text evidence="3 10">Belongs to the carbamoyltransferase HypF family.</text>
</comment>
<dbReference type="InterPro" id="IPR017968">
    <property type="entry name" value="Acylphosphatase_CS"/>
</dbReference>
<dbReference type="GO" id="GO:0016874">
    <property type="term" value="F:ligase activity"/>
    <property type="evidence" value="ECO:0007669"/>
    <property type="project" value="UniProtKB-UniRule"/>
</dbReference>
<dbReference type="SUPFAM" id="SSF53067">
    <property type="entry name" value="Actin-like ATPase domain"/>
    <property type="match status" value="1"/>
</dbReference>
<comment type="caution">
    <text evidence="14">The sequence shown here is derived from an EMBL/GenBank/DDBJ whole genome shotgun (WGS) entry which is preliminary data.</text>
</comment>
<dbReference type="InterPro" id="IPR004421">
    <property type="entry name" value="Carbamoyltransferase_HypF"/>
</dbReference>
<protein>
    <recommendedName>
        <fullName evidence="10">Carbamoyltransferase</fullName>
        <ecNumber evidence="10">6.2.-.-</ecNumber>
    </recommendedName>
</protein>
<dbReference type="Gene3D" id="3.30.420.360">
    <property type="match status" value="1"/>
</dbReference>